<dbReference type="PANTHER" id="PTHR46179:SF13">
    <property type="entry name" value="C2H2-TYPE DOMAIN-CONTAINING PROTEIN"/>
    <property type="match status" value="1"/>
</dbReference>
<accession>A0A370TR34</accession>
<proteinExistence type="predicted"/>
<keyword evidence="6" id="KW-0804">Transcription</keyword>
<evidence type="ECO:0000256" key="2">
    <source>
        <dbReference type="ARBA" id="ARBA00022723"/>
    </source>
</evidence>
<dbReference type="GO" id="GO:0006357">
    <property type="term" value="P:regulation of transcription by RNA polymerase II"/>
    <property type="evidence" value="ECO:0007669"/>
    <property type="project" value="TreeGrafter"/>
</dbReference>
<feature type="domain" description="C2H2-type" evidence="9">
    <location>
        <begin position="351"/>
        <end position="380"/>
    </location>
</feature>
<name>A0A370TR34_9HELO</name>
<evidence type="ECO:0000259" key="9">
    <source>
        <dbReference type="SMART" id="SM00355"/>
    </source>
</evidence>
<feature type="domain" description="C2H2-type" evidence="9">
    <location>
        <begin position="383"/>
        <end position="411"/>
    </location>
</feature>
<gene>
    <name evidence="10" type="ORF">BP5553_05415</name>
</gene>
<dbReference type="GO" id="GO:0005634">
    <property type="term" value="C:nucleus"/>
    <property type="evidence" value="ECO:0007669"/>
    <property type="project" value="UniProtKB-SubCell"/>
</dbReference>
<dbReference type="SMART" id="SM00355">
    <property type="entry name" value="ZnF_C2H2"/>
    <property type="match status" value="5"/>
</dbReference>
<keyword evidence="5" id="KW-0805">Transcription regulation</keyword>
<dbReference type="Gene3D" id="3.30.160.60">
    <property type="entry name" value="Classic Zinc Finger"/>
    <property type="match status" value="2"/>
</dbReference>
<feature type="domain" description="C2H2-type" evidence="9">
    <location>
        <begin position="318"/>
        <end position="345"/>
    </location>
</feature>
<dbReference type="GeneID" id="43598264"/>
<evidence type="ECO:0000256" key="4">
    <source>
        <dbReference type="ARBA" id="ARBA00022833"/>
    </source>
</evidence>
<sequence>MDPNGFYSFDQNALWQPAVTDLFEPPTDNNEATAFGGHTSFYNEFSNSGAVGPSGFAPNGNGISDENYSMSSHPLQPPATNACRASVGQYSDIVGTDNSLLSNWSAFLGTDPETHYFAQNTGDSHPQQTSIRPTTDIDYSTSTISNNNATSPALYPFNHTDPSLNYVLGPDASMSGDFQVNGSYSFNQINLGQCGWNAVPKTPCQPKVTPNALSAPRGLVPGSSTHADLVPSISDTFGIPPQRQFVGQPIMCDWPACTLVENFVDAAARSCHITIAHIEKVRDDTSGACTWPGCKSKLKFPTKARLNNHIDNIHVDPLRCLVPGCKRKLPFERKGDLERHIATVHERRGTWKCPQQGCPRHYRGFSRTDKLREHARSQSHSTLYCPYDHCYFNVCRAFMTDAEVSSHCRSHHAEFECGIGSCANSNSCFDEKRFQRHIANHIPLGYRYDPLMQAASMQAVQSIIEQFKQTQQTRFTEAHFGDLKFEQHCVQCG</sequence>
<feature type="compositionally biased region" description="Polar residues" evidence="8">
    <location>
        <begin position="61"/>
        <end position="74"/>
    </location>
</feature>
<dbReference type="InterPro" id="IPR013087">
    <property type="entry name" value="Znf_C2H2_type"/>
</dbReference>
<keyword evidence="3" id="KW-0863">Zinc-finger</keyword>
<dbReference type="PANTHER" id="PTHR46179">
    <property type="entry name" value="ZINC FINGER PROTEIN"/>
    <property type="match status" value="1"/>
</dbReference>
<evidence type="ECO:0000256" key="3">
    <source>
        <dbReference type="ARBA" id="ARBA00022771"/>
    </source>
</evidence>
<evidence type="ECO:0000256" key="7">
    <source>
        <dbReference type="ARBA" id="ARBA00023242"/>
    </source>
</evidence>
<comment type="subcellular location">
    <subcellularLocation>
        <location evidence="1">Nucleus</location>
    </subcellularLocation>
</comment>
<comment type="caution">
    <text evidence="10">The sequence shown here is derived from an EMBL/GenBank/DDBJ whole genome shotgun (WGS) entry which is preliminary data.</text>
</comment>
<evidence type="ECO:0000313" key="11">
    <source>
        <dbReference type="Proteomes" id="UP000254866"/>
    </source>
</evidence>
<evidence type="ECO:0000313" key="10">
    <source>
        <dbReference type="EMBL" id="RDL37982.1"/>
    </source>
</evidence>
<keyword evidence="2" id="KW-0479">Metal-binding</keyword>
<keyword evidence="4" id="KW-0862">Zinc</keyword>
<dbReference type="InterPro" id="IPR051061">
    <property type="entry name" value="Zinc_finger_trans_reg"/>
</dbReference>
<dbReference type="OrthoDB" id="2687452at2759"/>
<dbReference type="GO" id="GO:0008270">
    <property type="term" value="F:zinc ion binding"/>
    <property type="evidence" value="ECO:0007669"/>
    <property type="project" value="UniProtKB-KW"/>
</dbReference>
<dbReference type="STRING" id="2656787.A0A370TR34"/>
<dbReference type="AlphaFoldDB" id="A0A370TR34"/>
<reference evidence="10 11" key="1">
    <citation type="journal article" date="2018" name="IMA Fungus">
        <title>IMA Genome-F 9: Draft genome sequence of Annulohypoxylon stygium, Aspergillus mulundensis, Berkeleyomyces basicola (syn. Thielaviopsis basicola), Ceratocystis smalleyi, two Cercospora beticola strains, Coleophoma cylindrospora, Fusarium fracticaudum, Phialophora cf. hyalina, and Morchella septimelata.</title>
        <authorList>
            <person name="Wingfield B.D."/>
            <person name="Bills G.F."/>
            <person name="Dong Y."/>
            <person name="Huang W."/>
            <person name="Nel W.J."/>
            <person name="Swalarsk-Parry B.S."/>
            <person name="Vaghefi N."/>
            <person name="Wilken P.M."/>
            <person name="An Z."/>
            <person name="de Beer Z.W."/>
            <person name="De Vos L."/>
            <person name="Chen L."/>
            <person name="Duong T.A."/>
            <person name="Gao Y."/>
            <person name="Hammerbacher A."/>
            <person name="Kikkert J.R."/>
            <person name="Li Y."/>
            <person name="Li H."/>
            <person name="Li K."/>
            <person name="Li Q."/>
            <person name="Liu X."/>
            <person name="Ma X."/>
            <person name="Naidoo K."/>
            <person name="Pethybridge S.J."/>
            <person name="Sun J."/>
            <person name="Steenkamp E.T."/>
            <person name="van der Nest M.A."/>
            <person name="van Wyk S."/>
            <person name="Wingfield M.J."/>
            <person name="Xiong C."/>
            <person name="Yue Q."/>
            <person name="Zhang X."/>
        </authorList>
    </citation>
    <scope>NUCLEOTIDE SEQUENCE [LARGE SCALE GENOMIC DNA]</scope>
    <source>
        <strain evidence="10 11">BP 5553</strain>
    </source>
</reference>
<evidence type="ECO:0000256" key="1">
    <source>
        <dbReference type="ARBA" id="ARBA00004123"/>
    </source>
</evidence>
<keyword evidence="7" id="KW-0539">Nucleus</keyword>
<feature type="region of interest" description="Disordered" evidence="8">
    <location>
        <begin position="56"/>
        <end position="80"/>
    </location>
</feature>
<organism evidence="10 11">
    <name type="scientific">Venustampulla echinocandica</name>
    <dbReference type="NCBI Taxonomy" id="2656787"/>
    <lineage>
        <taxon>Eukaryota</taxon>
        <taxon>Fungi</taxon>
        <taxon>Dikarya</taxon>
        <taxon>Ascomycota</taxon>
        <taxon>Pezizomycotina</taxon>
        <taxon>Leotiomycetes</taxon>
        <taxon>Helotiales</taxon>
        <taxon>Pleuroascaceae</taxon>
        <taxon>Venustampulla</taxon>
    </lineage>
</organism>
<dbReference type="RefSeq" id="XP_031870638.1">
    <property type="nucleotide sequence ID" value="XM_032014038.1"/>
</dbReference>
<feature type="domain" description="C2H2-type" evidence="9">
    <location>
        <begin position="415"/>
        <end position="441"/>
    </location>
</feature>
<feature type="domain" description="C2H2-type" evidence="9">
    <location>
        <begin position="287"/>
        <end position="314"/>
    </location>
</feature>
<dbReference type="EMBL" id="NPIC01000003">
    <property type="protein sequence ID" value="RDL37982.1"/>
    <property type="molecule type" value="Genomic_DNA"/>
</dbReference>
<dbReference type="Proteomes" id="UP000254866">
    <property type="component" value="Unassembled WGS sequence"/>
</dbReference>
<keyword evidence="11" id="KW-1185">Reference proteome</keyword>
<evidence type="ECO:0000256" key="5">
    <source>
        <dbReference type="ARBA" id="ARBA00023015"/>
    </source>
</evidence>
<protein>
    <recommendedName>
        <fullName evidence="9">C2H2-type domain-containing protein</fullName>
    </recommendedName>
</protein>
<evidence type="ECO:0000256" key="6">
    <source>
        <dbReference type="ARBA" id="ARBA00023163"/>
    </source>
</evidence>
<evidence type="ECO:0000256" key="8">
    <source>
        <dbReference type="SAM" id="MobiDB-lite"/>
    </source>
</evidence>